<evidence type="ECO:0000256" key="1">
    <source>
        <dbReference type="SAM" id="Phobius"/>
    </source>
</evidence>
<gene>
    <name evidence="2" type="ordered locus">SRM_01805</name>
</gene>
<dbReference type="Proteomes" id="UP000000933">
    <property type="component" value="Chromosome"/>
</dbReference>
<feature type="transmembrane region" description="Helical" evidence="1">
    <location>
        <begin position="47"/>
        <end position="66"/>
    </location>
</feature>
<evidence type="ECO:0000313" key="2">
    <source>
        <dbReference type="EMBL" id="CBH24726.1"/>
    </source>
</evidence>
<dbReference type="PATRIC" id="fig|761659.10.peg.1964"/>
<name>D5H9M1_SALRM</name>
<dbReference type="HOGENOM" id="CLU_2587715_0_0_10"/>
<protein>
    <submittedName>
        <fullName evidence="2">Uncharacterized protein</fullName>
    </submittedName>
</protein>
<dbReference type="KEGG" id="srm:SRM_01805"/>
<proteinExistence type="predicted"/>
<keyword evidence="1" id="KW-1133">Transmembrane helix</keyword>
<evidence type="ECO:0000313" key="3">
    <source>
        <dbReference type="Proteomes" id="UP000000933"/>
    </source>
</evidence>
<sequence length="80" mass="9043">MRPSHFLVRWPHPSPMTNAQERLIGALLLFGGLAVLFRAALPDAVRVLLIGVLSAGVVFVIAPAWVRWRWTTLQEWLSLR</sequence>
<reference evidence="3" key="2">
    <citation type="submission" date="2010-04" db="EMBL/GenBank/DDBJ databases">
        <title>Genome sequence of Salinibacter ruber M8.</title>
        <authorList>
            <consortium name="Genoscope"/>
        </authorList>
    </citation>
    <scope>NUCLEOTIDE SEQUENCE [LARGE SCALE GENOMIC DNA]</scope>
    <source>
        <strain evidence="3">M8</strain>
    </source>
</reference>
<reference evidence="2 3" key="1">
    <citation type="journal article" date="2010" name="ISME J.">
        <title>Fine-scale evolution: genomic, phenotypic and ecological differentiation in two coexisting Salinibacter ruber strains.</title>
        <authorList>
            <person name="Pena A."/>
            <person name="Teeling H."/>
            <person name="Huerta-Cepas J."/>
            <person name="Santos F."/>
            <person name="Yarza P."/>
            <person name="Brito-Echeverria J."/>
            <person name="Lucio M."/>
            <person name="Schmitt-Kopplin P."/>
            <person name="Meseguer I."/>
            <person name="Schenowitz C."/>
            <person name="Dossat C."/>
            <person name="Barbe V."/>
            <person name="Dopazo J."/>
            <person name="Rossello-Mora R."/>
            <person name="Schuler M."/>
            <person name="Glockner F.O."/>
            <person name="Amann R."/>
            <person name="Gabaldon T."/>
            <person name="Anton J."/>
        </authorList>
    </citation>
    <scope>NUCLEOTIDE SEQUENCE [LARGE SCALE GENOMIC DNA]</scope>
    <source>
        <strain evidence="2 3">M8</strain>
    </source>
</reference>
<accession>D5H9M1</accession>
<keyword evidence="1" id="KW-0472">Membrane</keyword>
<feature type="transmembrane region" description="Helical" evidence="1">
    <location>
        <begin position="23"/>
        <end position="41"/>
    </location>
</feature>
<dbReference type="EMBL" id="FP565814">
    <property type="protein sequence ID" value="CBH24726.1"/>
    <property type="molecule type" value="Genomic_DNA"/>
</dbReference>
<organism evidence="2 3">
    <name type="scientific">Salinibacter ruber (strain M8)</name>
    <dbReference type="NCBI Taxonomy" id="761659"/>
    <lineage>
        <taxon>Bacteria</taxon>
        <taxon>Pseudomonadati</taxon>
        <taxon>Rhodothermota</taxon>
        <taxon>Rhodothermia</taxon>
        <taxon>Rhodothermales</taxon>
        <taxon>Salinibacteraceae</taxon>
        <taxon>Salinibacter</taxon>
    </lineage>
</organism>
<keyword evidence="1" id="KW-0812">Transmembrane</keyword>
<dbReference type="AlphaFoldDB" id="D5H9M1"/>